<dbReference type="Proteomes" id="UP000186777">
    <property type="component" value="Unassembled WGS sequence"/>
</dbReference>
<accession>A0A1Q6R3T4</accession>
<evidence type="ECO:0000313" key="1">
    <source>
        <dbReference type="EMBL" id="OLA37035.1"/>
    </source>
</evidence>
<sequence length="148" mass="17048">MSEILAEATFPSVIHNNEVCEEIVKWGNKNGFPVQKAKLYNKMDGYVGFSPDNYFIKATRLPPVPGGWKVVVEKYEAESRIIPLNVKPGTNEVNRFILKMMDEYVKEGLKMELSDEVYESYGTYLRDLKVTGHTVLINTFEDFIENMR</sequence>
<dbReference type="AlphaFoldDB" id="A0A1Q6R3T4"/>
<reference evidence="1 2" key="1">
    <citation type="journal article" date="2016" name="Nat. Biotechnol.">
        <title>Measurement of bacterial replication rates in microbial communities.</title>
        <authorList>
            <person name="Brown C.T."/>
            <person name="Olm M.R."/>
            <person name="Thomas B.C."/>
            <person name="Banfield J.F."/>
        </authorList>
    </citation>
    <scope>NUCLEOTIDE SEQUENCE [LARGE SCALE GENOMIC DNA]</scope>
    <source>
        <strain evidence="1">46_33</strain>
    </source>
</reference>
<dbReference type="STRING" id="626940.BHW43_07620"/>
<dbReference type="EMBL" id="MNTG01000034">
    <property type="protein sequence ID" value="OLA37035.1"/>
    <property type="molecule type" value="Genomic_DNA"/>
</dbReference>
<organism evidence="1 2">
    <name type="scientific">Phascolarctobacterium succinatutens</name>
    <dbReference type="NCBI Taxonomy" id="626940"/>
    <lineage>
        <taxon>Bacteria</taxon>
        <taxon>Bacillati</taxon>
        <taxon>Bacillota</taxon>
        <taxon>Negativicutes</taxon>
        <taxon>Acidaminococcales</taxon>
        <taxon>Acidaminococcaceae</taxon>
        <taxon>Phascolarctobacterium</taxon>
    </lineage>
</organism>
<gene>
    <name evidence="1" type="ORF">BHW43_07620</name>
</gene>
<proteinExistence type="predicted"/>
<evidence type="ECO:0000313" key="2">
    <source>
        <dbReference type="Proteomes" id="UP000186777"/>
    </source>
</evidence>
<comment type="caution">
    <text evidence="1">The sequence shown here is derived from an EMBL/GenBank/DDBJ whole genome shotgun (WGS) entry which is preliminary data.</text>
</comment>
<name>A0A1Q6R3T4_9FIRM</name>
<protein>
    <submittedName>
        <fullName evidence="1">Uncharacterized protein</fullName>
    </submittedName>
</protein>
<dbReference type="GeneID" id="78523598"/>
<dbReference type="RefSeq" id="WP_249747720.1">
    <property type="nucleotide sequence ID" value="NZ_CAJJTE010000031.1"/>
</dbReference>